<dbReference type="GO" id="GO:0004252">
    <property type="term" value="F:serine-type endopeptidase activity"/>
    <property type="evidence" value="ECO:0007669"/>
    <property type="project" value="InterPro"/>
</dbReference>
<evidence type="ECO:0000313" key="3">
    <source>
        <dbReference type="Proteomes" id="UP000007014"/>
    </source>
</evidence>
<dbReference type="eggNOG" id="KOG1568">
    <property type="taxonomic scope" value="Eukaryota"/>
</dbReference>
<dbReference type="CDD" id="cd06530">
    <property type="entry name" value="S26_SPase_I"/>
    <property type="match status" value="1"/>
</dbReference>
<accession>M1V6Q6</accession>
<protein>
    <recommendedName>
        <fullName evidence="1">Peptidase S26 domain-containing protein</fullName>
    </recommendedName>
</protein>
<feature type="domain" description="Peptidase S26" evidence="1">
    <location>
        <begin position="74"/>
        <end position="259"/>
    </location>
</feature>
<organism evidence="2 3">
    <name type="scientific">Cyanidioschyzon merolae (strain NIES-3377 / 10D)</name>
    <name type="common">Unicellular red alga</name>
    <dbReference type="NCBI Taxonomy" id="280699"/>
    <lineage>
        <taxon>Eukaryota</taxon>
        <taxon>Rhodophyta</taxon>
        <taxon>Bangiophyceae</taxon>
        <taxon>Cyanidiales</taxon>
        <taxon>Cyanidiaceae</taxon>
        <taxon>Cyanidioschyzon</taxon>
    </lineage>
</organism>
<dbReference type="STRING" id="280699.M1V6Q6"/>
<gene>
    <name evidence="2" type="ORF">CYME_CMR131C</name>
</gene>
<dbReference type="SUPFAM" id="SSF51306">
    <property type="entry name" value="LexA/Signal peptidase"/>
    <property type="match status" value="1"/>
</dbReference>
<dbReference type="RefSeq" id="XP_005538426.1">
    <property type="nucleotide sequence ID" value="XM_005538369.1"/>
</dbReference>
<dbReference type="InterPro" id="IPR019533">
    <property type="entry name" value="Peptidase_S26"/>
</dbReference>
<dbReference type="Gramene" id="CMR131CT">
    <property type="protein sequence ID" value="CMR131CT"/>
    <property type="gene ID" value="CMR131C"/>
</dbReference>
<name>M1V6Q6_CYAM1</name>
<dbReference type="AlphaFoldDB" id="M1V6Q6"/>
<keyword evidence="3" id="KW-1185">Reference proteome</keyword>
<sequence length="295" mass="33170">MATLLRRALYWSLRFRDALEVSLASVQISTETAGTTSLFRALFQVWRGAPAQRKVFVETVLDEMSKPASFVATLTGNSMAPTLNAHVTSPFRPGERLVIRRLSRWTGSMDTVRGEVTFYRRPLAYRGDIVVVKDPEDGSRRFVRRVVALEGDELVRDEEETSQALLRLERGQYWVLRDNDNPIEEDIQLLRERALEAETASADPQANAQKADAPNVGSGAALPAERLPLAQQINLLRILRRDSRDFGPVTSDHIIGRVIYAIRNEVDHGRVRNSGLSMMRDDVILAVELQQLGMC</sequence>
<reference evidence="2 3" key="2">
    <citation type="journal article" date="2007" name="BMC Biol.">
        <title>A 100%-complete sequence reveals unusually simple genomic features in the hot-spring red alga Cyanidioschyzon merolae.</title>
        <authorList>
            <person name="Nozaki H."/>
            <person name="Takano H."/>
            <person name="Misumi O."/>
            <person name="Terasawa K."/>
            <person name="Matsuzaki M."/>
            <person name="Maruyama S."/>
            <person name="Nishida K."/>
            <person name="Yagisawa F."/>
            <person name="Yoshida Y."/>
            <person name="Fujiwara T."/>
            <person name="Takio S."/>
            <person name="Tamura K."/>
            <person name="Chung S.J."/>
            <person name="Nakamura S."/>
            <person name="Kuroiwa H."/>
            <person name="Tanaka K."/>
            <person name="Sato N."/>
            <person name="Kuroiwa T."/>
        </authorList>
    </citation>
    <scope>NUCLEOTIDE SEQUENCE [LARGE SCALE GENOMIC DNA]</scope>
    <source>
        <strain evidence="2 3">10D</strain>
    </source>
</reference>
<dbReference type="GO" id="GO:0006465">
    <property type="term" value="P:signal peptide processing"/>
    <property type="evidence" value="ECO:0007669"/>
    <property type="project" value="InterPro"/>
</dbReference>
<dbReference type="PANTHER" id="PTHR47040:SF1">
    <property type="entry name" value="MITOCHONDRIAL ATP-INDEPENDENT INNER MEMBRANE PROTEASE SUBUNIT 2"/>
    <property type="match status" value="1"/>
</dbReference>
<evidence type="ECO:0000313" key="2">
    <source>
        <dbReference type="EMBL" id="BAM82390.1"/>
    </source>
</evidence>
<dbReference type="Proteomes" id="UP000007014">
    <property type="component" value="Chromosome 18"/>
</dbReference>
<reference evidence="2 3" key="1">
    <citation type="journal article" date="2004" name="Nature">
        <title>Genome sequence of the ultrasmall unicellular red alga Cyanidioschyzon merolae 10D.</title>
        <authorList>
            <person name="Matsuzaki M."/>
            <person name="Misumi O."/>
            <person name="Shin-i T."/>
            <person name="Maruyama S."/>
            <person name="Takahara M."/>
            <person name="Miyagishima S."/>
            <person name="Mori T."/>
            <person name="Nishida K."/>
            <person name="Yagisawa F."/>
            <person name="Nishida K."/>
            <person name="Yoshida Y."/>
            <person name="Nishimura Y."/>
            <person name="Nakao S."/>
            <person name="Kobayashi T."/>
            <person name="Momoyama Y."/>
            <person name="Higashiyama T."/>
            <person name="Minoda A."/>
            <person name="Sano M."/>
            <person name="Nomoto H."/>
            <person name="Oishi K."/>
            <person name="Hayashi H."/>
            <person name="Ohta F."/>
            <person name="Nishizaka S."/>
            <person name="Haga S."/>
            <person name="Miura S."/>
            <person name="Morishita T."/>
            <person name="Kabeya Y."/>
            <person name="Terasawa K."/>
            <person name="Suzuki Y."/>
            <person name="Ishii Y."/>
            <person name="Asakawa S."/>
            <person name="Takano H."/>
            <person name="Ohta N."/>
            <person name="Kuroiwa H."/>
            <person name="Tanaka K."/>
            <person name="Shimizu N."/>
            <person name="Sugano S."/>
            <person name="Sato N."/>
            <person name="Nozaki H."/>
            <person name="Ogasawara N."/>
            <person name="Kohara Y."/>
            <person name="Kuroiwa T."/>
        </authorList>
    </citation>
    <scope>NUCLEOTIDE SEQUENCE [LARGE SCALE GENOMIC DNA]</scope>
    <source>
        <strain evidence="2 3">10D</strain>
    </source>
</reference>
<dbReference type="InterPro" id="IPR036286">
    <property type="entry name" value="LexA/Signal_pep-like_sf"/>
</dbReference>
<dbReference type="EMBL" id="AP006500">
    <property type="protein sequence ID" value="BAM82390.1"/>
    <property type="molecule type" value="Genomic_DNA"/>
</dbReference>
<dbReference type="HOGENOM" id="CLU_944463_0_0_1"/>
<proteinExistence type="predicted"/>
<dbReference type="OMA" id="MARNHKA"/>
<dbReference type="KEGG" id="cme:CYME_CMR131C"/>
<dbReference type="Pfam" id="PF10502">
    <property type="entry name" value="Peptidase_S26"/>
    <property type="match status" value="1"/>
</dbReference>
<dbReference type="OrthoDB" id="308440at2759"/>
<dbReference type="Gene3D" id="2.10.109.10">
    <property type="entry name" value="Umud Fragment, subunit A"/>
    <property type="match status" value="1"/>
</dbReference>
<evidence type="ECO:0000259" key="1">
    <source>
        <dbReference type="Pfam" id="PF10502"/>
    </source>
</evidence>
<dbReference type="InterPro" id="IPR053307">
    <property type="entry name" value="Mitochondrial_IM_protease"/>
</dbReference>
<dbReference type="GeneID" id="16996775"/>
<dbReference type="PANTHER" id="PTHR47040">
    <property type="entry name" value="OSJNBA0068L06.9 PROTEIN"/>
    <property type="match status" value="1"/>
</dbReference>